<proteinExistence type="predicted"/>
<gene>
    <name evidence="3" type="ORF">HPB48_026540</name>
</gene>
<dbReference type="InterPro" id="IPR006693">
    <property type="entry name" value="AB_hydrolase_lipase"/>
</dbReference>
<name>A0A9J6HB04_HAELO</name>
<dbReference type="VEuPathDB" id="VectorBase:HLOH_043318"/>
<evidence type="ECO:0000256" key="1">
    <source>
        <dbReference type="SAM" id="MobiDB-lite"/>
    </source>
</evidence>
<dbReference type="EMBL" id="JABSTR010002649">
    <property type="protein sequence ID" value="KAH9384532.1"/>
    <property type="molecule type" value="Genomic_DNA"/>
</dbReference>
<keyword evidence="4" id="KW-1185">Reference proteome</keyword>
<dbReference type="Gene3D" id="3.40.50.1820">
    <property type="entry name" value="alpha/beta hydrolase"/>
    <property type="match status" value="1"/>
</dbReference>
<feature type="region of interest" description="Disordered" evidence="1">
    <location>
        <begin position="356"/>
        <end position="402"/>
    </location>
</feature>
<dbReference type="Gene3D" id="3.30.420.10">
    <property type="entry name" value="Ribonuclease H-like superfamily/Ribonuclease H"/>
    <property type="match status" value="1"/>
</dbReference>
<evidence type="ECO:0000313" key="3">
    <source>
        <dbReference type="EMBL" id="KAH9384532.1"/>
    </source>
</evidence>
<organism evidence="3 4">
    <name type="scientific">Haemaphysalis longicornis</name>
    <name type="common">Bush tick</name>
    <dbReference type="NCBI Taxonomy" id="44386"/>
    <lineage>
        <taxon>Eukaryota</taxon>
        <taxon>Metazoa</taxon>
        <taxon>Ecdysozoa</taxon>
        <taxon>Arthropoda</taxon>
        <taxon>Chelicerata</taxon>
        <taxon>Arachnida</taxon>
        <taxon>Acari</taxon>
        <taxon>Parasitiformes</taxon>
        <taxon>Ixodida</taxon>
        <taxon>Ixodoidea</taxon>
        <taxon>Ixodidae</taxon>
        <taxon>Haemaphysalinae</taxon>
        <taxon>Haemaphysalis</taxon>
    </lineage>
</organism>
<dbReference type="Proteomes" id="UP000821853">
    <property type="component" value="Unassembled WGS sequence"/>
</dbReference>
<sequence>MPFNSKSAEGHIIYFFILSWGKQTEIIADKGYPVEEHAVVTKDGYILYIQRIPYGRKGRGQRRRPVAFLQHGLVDASVDWVINYPQQSLDSLVQAASEDGNVQEVSNHIAYIAAYHNWTQTETQRLDAALRRAYREALGLYRCARTDRLDALGVHNTIAEIAEAQRVNQLHRLSNTLTGRYMLDRAGLRPIRALPPEVESLPSSFARRLSVAPLPKNMHPGIHDARRQARARALDKLYTNDTGARYVDAAAYQTRPGWFAAAVVTATSGTIATAASFRADTPAQAEEMAIALAATDPHCTAILSDSKTAIRNFGANTITSPTARLLTNTTTPSSPVHLIWFPAHLDHALTRDRAHNRDVDEDRAARDLTSQASPRARSPRPLIGPGSELLDPSETRLESPTPLEDYGSILRWHRDCRRRLPAPHPRLTRSEGVLLHQIQTDSVLTPVLGQHVAPEVYPSAVCAVCCAARGTLAHILQCFPQDPAPSSLR</sequence>
<dbReference type="GO" id="GO:0003676">
    <property type="term" value="F:nucleic acid binding"/>
    <property type="evidence" value="ECO:0007669"/>
    <property type="project" value="InterPro"/>
</dbReference>
<accession>A0A9J6HB04</accession>
<evidence type="ECO:0000313" key="4">
    <source>
        <dbReference type="Proteomes" id="UP000821853"/>
    </source>
</evidence>
<reference evidence="3 4" key="1">
    <citation type="journal article" date="2020" name="Cell">
        <title>Large-Scale Comparative Analyses of Tick Genomes Elucidate Their Genetic Diversity and Vector Capacities.</title>
        <authorList>
            <consortium name="Tick Genome and Microbiome Consortium (TIGMIC)"/>
            <person name="Jia N."/>
            <person name="Wang J."/>
            <person name="Shi W."/>
            <person name="Du L."/>
            <person name="Sun Y."/>
            <person name="Zhan W."/>
            <person name="Jiang J.F."/>
            <person name="Wang Q."/>
            <person name="Zhang B."/>
            <person name="Ji P."/>
            <person name="Bell-Sakyi L."/>
            <person name="Cui X.M."/>
            <person name="Yuan T.T."/>
            <person name="Jiang B.G."/>
            <person name="Yang W.F."/>
            <person name="Lam T.T."/>
            <person name="Chang Q.C."/>
            <person name="Ding S.J."/>
            <person name="Wang X.J."/>
            <person name="Zhu J.G."/>
            <person name="Ruan X.D."/>
            <person name="Zhao L."/>
            <person name="Wei J.T."/>
            <person name="Ye R.Z."/>
            <person name="Que T.C."/>
            <person name="Du C.H."/>
            <person name="Zhou Y.H."/>
            <person name="Cheng J.X."/>
            <person name="Dai P.F."/>
            <person name="Guo W.B."/>
            <person name="Han X.H."/>
            <person name="Huang E.J."/>
            <person name="Li L.F."/>
            <person name="Wei W."/>
            <person name="Gao Y.C."/>
            <person name="Liu J.Z."/>
            <person name="Shao H.Z."/>
            <person name="Wang X."/>
            <person name="Wang C.C."/>
            <person name="Yang T.C."/>
            <person name="Huo Q.B."/>
            <person name="Li W."/>
            <person name="Chen H.Y."/>
            <person name="Chen S.E."/>
            <person name="Zhou L.G."/>
            <person name="Ni X.B."/>
            <person name="Tian J.H."/>
            <person name="Sheng Y."/>
            <person name="Liu T."/>
            <person name="Pan Y.S."/>
            <person name="Xia L.Y."/>
            <person name="Li J."/>
            <person name="Zhao F."/>
            <person name="Cao W.C."/>
        </authorList>
    </citation>
    <scope>NUCLEOTIDE SEQUENCE [LARGE SCALE GENOMIC DNA]</scope>
    <source>
        <strain evidence="3">HaeL-2018</strain>
    </source>
</reference>
<dbReference type="GO" id="GO:0006629">
    <property type="term" value="P:lipid metabolic process"/>
    <property type="evidence" value="ECO:0007669"/>
    <property type="project" value="InterPro"/>
</dbReference>
<dbReference type="PANTHER" id="PTHR11005">
    <property type="entry name" value="LYSOSOMAL ACID LIPASE-RELATED"/>
    <property type="match status" value="1"/>
</dbReference>
<comment type="caution">
    <text evidence="3">The sequence shown here is derived from an EMBL/GenBank/DDBJ whole genome shotgun (WGS) entry which is preliminary data.</text>
</comment>
<dbReference type="InterPro" id="IPR029058">
    <property type="entry name" value="AB_hydrolase_fold"/>
</dbReference>
<dbReference type="AlphaFoldDB" id="A0A9J6HB04"/>
<dbReference type="SUPFAM" id="SSF53474">
    <property type="entry name" value="alpha/beta-Hydrolases"/>
    <property type="match status" value="1"/>
</dbReference>
<protein>
    <recommendedName>
        <fullName evidence="2">Partial AB-hydrolase lipase domain-containing protein</fullName>
    </recommendedName>
</protein>
<dbReference type="InterPro" id="IPR036397">
    <property type="entry name" value="RNaseH_sf"/>
</dbReference>
<dbReference type="Pfam" id="PF04083">
    <property type="entry name" value="Abhydro_lipase"/>
    <property type="match status" value="1"/>
</dbReference>
<feature type="compositionally biased region" description="Basic and acidic residues" evidence="1">
    <location>
        <begin position="356"/>
        <end position="366"/>
    </location>
</feature>
<dbReference type="OMA" id="NDTGARY"/>
<evidence type="ECO:0000259" key="2">
    <source>
        <dbReference type="Pfam" id="PF04083"/>
    </source>
</evidence>
<feature type="domain" description="Partial AB-hydrolase lipase" evidence="2">
    <location>
        <begin position="24"/>
        <end position="83"/>
    </location>
</feature>